<dbReference type="AlphaFoldDB" id="A8RRV5"/>
<evidence type="ECO:0000313" key="2">
    <source>
        <dbReference type="EMBL" id="EDP16344.1"/>
    </source>
</evidence>
<dbReference type="Gene3D" id="1.10.1220.10">
    <property type="entry name" value="Met repressor-like"/>
    <property type="match status" value="1"/>
</dbReference>
<dbReference type="HOGENOM" id="CLU_156623_2_2_9"/>
<organism evidence="2 3">
    <name type="scientific">Enterocloster bolteae (strain ATCC BAA-613 / DSM 15670 / CCUG 46953 / JCM 12243 / WAL 16351)</name>
    <name type="common">Clostridium bolteae</name>
    <dbReference type="NCBI Taxonomy" id="411902"/>
    <lineage>
        <taxon>Bacteria</taxon>
        <taxon>Bacillati</taxon>
        <taxon>Bacillota</taxon>
        <taxon>Clostridia</taxon>
        <taxon>Lachnospirales</taxon>
        <taxon>Lachnospiraceae</taxon>
        <taxon>Enterocloster</taxon>
    </lineage>
</organism>
<dbReference type="InterPro" id="IPR013321">
    <property type="entry name" value="Arc_rbn_hlx_hlx"/>
</dbReference>
<sequence>MTYMEVTRMTNEIAKFTLRTDSELMKKLRIVADYNGRSANRELEVLIKNHVAEFEKKHGTIDLN</sequence>
<dbReference type="eggNOG" id="ENOG5033CR7">
    <property type="taxonomic scope" value="Bacteria"/>
</dbReference>
<comment type="caution">
    <text evidence="2">The sequence shown here is derived from an EMBL/GenBank/DDBJ whole genome shotgun (WGS) entry which is preliminary data.</text>
</comment>
<proteinExistence type="predicted"/>
<dbReference type="InterPro" id="IPR005569">
    <property type="entry name" value="Arc_DNA-bd_dom"/>
</dbReference>
<dbReference type="SUPFAM" id="SSF47598">
    <property type="entry name" value="Ribbon-helix-helix"/>
    <property type="match status" value="1"/>
</dbReference>
<protein>
    <recommendedName>
        <fullName evidence="1">Arc-like DNA binding domain-containing protein</fullName>
    </recommendedName>
</protein>
<name>A8RRV5_ENTBW</name>
<evidence type="ECO:0000259" key="1">
    <source>
        <dbReference type="Pfam" id="PF03869"/>
    </source>
</evidence>
<dbReference type="GO" id="GO:0003677">
    <property type="term" value="F:DNA binding"/>
    <property type="evidence" value="ECO:0007669"/>
    <property type="project" value="InterPro"/>
</dbReference>
<dbReference type="GO" id="GO:0006355">
    <property type="term" value="P:regulation of DNA-templated transcription"/>
    <property type="evidence" value="ECO:0007669"/>
    <property type="project" value="InterPro"/>
</dbReference>
<dbReference type="EMBL" id="ABCC02000029">
    <property type="protein sequence ID" value="EDP16344.1"/>
    <property type="molecule type" value="Genomic_DNA"/>
</dbReference>
<dbReference type="Proteomes" id="UP000005396">
    <property type="component" value="Unassembled WGS sequence"/>
</dbReference>
<evidence type="ECO:0000313" key="3">
    <source>
        <dbReference type="Proteomes" id="UP000005396"/>
    </source>
</evidence>
<gene>
    <name evidence="2" type="ORF">CLOBOL_03108</name>
</gene>
<reference evidence="2 3" key="2">
    <citation type="submission" date="2007-09" db="EMBL/GenBank/DDBJ databases">
        <title>Draft genome sequence of Clostridium bolteae (ATCC BAA-613).</title>
        <authorList>
            <person name="Sudarsanam P."/>
            <person name="Ley R."/>
            <person name="Guruge J."/>
            <person name="Turnbaugh P.J."/>
            <person name="Mahowald M."/>
            <person name="Liep D."/>
            <person name="Gordon J."/>
        </authorList>
    </citation>
    <scope>NUCLEOTIDE SEQUENCE [LARGE SCALE GENOMIC DNA]</scope>
    <source>
        <strain evidence="3">ATCC BAA-613 / DSM 15670 / CCUG 46953 / JCM 12243 / WAL 16351</strain>
    </source>
</reference>
<dbReference type="PaxDb" id="411902-CLOBOL_03108"/>
<dbReference type="Pfam" id="PF03869">
    <property type="entry name" value="Arc"/>
    <property type="match status" value="1"/>
</dbReference>
<dbReference type="InterPro" id="IPR010985">
    <property type="entry name" value="Ribbon_hlx_hlx"/>
</dbReference>
<reference evidence="2 3" key="1">
    <citation type="submission" date="2007-08" db="EMBL/GenBank/DDBJ databases">
        <authorList>
            <person name="Fulton L."/>
            <person name="Clifton S."/>
            <person name="Fulton B."/>
            <person name="Xu J."/>
            <person name="Minx P."/>
            <person name="Pepin K.H."/>
            <person name="Johnson M."/>
            <person name="Thiruvilangam P."/>
            <person name="Bhonagiri V."/>
            <person name="Nash W.E."/>
            <person name="Mardis E.R."/>
            <person name="Wilson R.K."/>
        </authorList>
    </citation>
    <scope>NUCLEOTIDE SEQUENCE [LARGE SCALE GENOMIC DNA]</scope>
    <source>
        <strain evidence="3">ATCC BAA-613 / DSM 15670 / CCUG 46953 / JCM 12243 / WAL 16351</strain>
    </source>
</reference>
<accession>A8RRV5</accession>
<feature type="domain" description="Arc-like DNA binding" evidence="1">
    <location>
        <begin position="14"/>
        <end position="43"/>
    </location>
</feature>